<dbReference type="GO" id="GO:0009401">
    <property type="term" value="P:phosphoenolpyruvate-dependent sugar phosphotransferase system"/>
    <property type="evidence" value="ECO:0007669"/>
    <property type="project" value="UniProtKB-KW"/>
</dbReference>
<keyword evidence="3" id="KW-0762">Sugar transport</keyword>
<dbReference type="SUPFAM" id="SSF46973">
    <property type="entry name" value="Enzyme IIa from lactose specific PTS, IIa-lac"/>
    <property type="match status" value="1"/>
</dbReference>
<dbReference type="SUPFAM" id="SSF52794">
    <property type="entry name" value="PTS system IIB component-like"/>
    <property type="match status" value="1"/>
</dbReference>
<dbReference type="Gene3D" id="3.40.50.2300">
    <property type="match status" value="1"/>
</dbReference>
<evidence type="ECO:0000313" key="11">
    <source>
        <dbReference type="Proteomes" id="UP001211987"/>
    </source>
</evidence>
<dbReference type="EMBL" id="JAQLKE010000013">
    <property type="protein sequence ID" value="MDB7084042.1"/>
    <property type="molecule type" value="Genomic_DNA"/>
</dbReference>
<dbReference type="InterPro" id="IPR036542">
    <property type="entry name" value="PTS_IIA_lac/cel_sf"/>
</dbReference>
<name>A0A9Q7MLS8_9FIRM</name>
<evidence type="ECO:0000256" key="2">
    <source>
        <dbReference type="ARBA" id="ARBA00022553"/>
    </source>
</evidence>
<dbReference type="Pfam" id="PF02255">
    <property type="entry name" value="PTS_IIA"/>
    <property type="match status" value="1"/>
</dbReference>
<evidence type="ECO:0000259" key="9">
    <source>
        <dbReference type="PROSITE" id="PS51100"/>
    </source>
</evidence>
<reference evidence="10" key="1">
    <citation type="submission" date="2023-01" db="EMBL/GenBank/DDBJ databases">
        <title>Human gut microbiome strain richness.</title>
        <authorList>
            <person name="Chen-Liaw A."/>
        </authorList>
    </citation>
    <scope>NUCLEOTIDE SEQUENCE</scope>
    <source>
        <strain evidence="10">1001217st2_G6_1001217B_191108</strain>
    </source>
</reference>
<dbReference type="Proteomes" id="UP001211987">
    <property type="component" value="Unassembled WGS sequence"/>
</dbReference>
<protein>
    <submittedName>
        <fullName evidence="10">PTS lactose/cellobiose transporter subunit IIA</fullName>
    </submittedName>
</protein>
<feature type="modified residue" description="Phosphocysteine; by EIIA" evidence="8">
    <location>
        <position position="122"/>
    </location>
</feature>
<evidence type="ECO:0000256" key="4">
    <source>
        <dbReference type="ARBA" id="ARBA00022679"/>
    </source>
</evidence>
<dbReference type="PANTHER" id="PTHR34382">
    <property type="entry name" value="PTS SYSTEM N,N'-DIACETYLCHITOBIOSE-SPECIFIC EIIA COMPONENT"/>
    <property type="match status" value="1"/>
</dbReference>
<evidence type="ECO:0000256" key="6">
    <source>
        <dbReference type="ARBA" id="ARBA00022777"/>
    </source>
</evidence>
<evidence type="ECO:0000256" key="7">
    <source>
        <dbReference type="PROSITE-ProRule" id="PRU00418"/>
    </source>
</evidence>
<dbReference type="PROSITE" id="PS51095">
    <property type="entry name" value="PTS_EIIA_TYPE_3"/>
    <property type="match status" value="1"/>
</dbReference>
<dbReference type="PANTHER" id="PTHR34382:SF7">
    <property type="entry name" value="PTS SYSTEM N,N'-DIACETYLCHITOBIOSE-SPECIFIC EIIA COMPONENT"/>
    <property type="match status" value="1"/>
</dbReference>
<dbReference type="Gene3D" id="1.20.58.80">
    <property type="entry name" value="Phosphotransferase system, lactose/cellobiose-type IIA subunit"/>
    <property type="match status" value="1"/>
</dbReference>
<keyword evidence="6" id="KW-0418">Kinase</keyword>
<organism evidence="10 11">
    <name type="scientific">Thomasclavelia ramosa</name>
    <dbReference type="NCBI Taxonomy" id="1547"/>
    <lineage>
        <taxon>Bacteria</taxon>
        <taxon>Bacillati</taxon>
        <taxon>Bacillota</taxon>
        <taxon>Erysipelotrichia</taxon>
        <taxon>Erysipelotrichales</taxon>
        <taxon>Coprobacillaceae</taxon>
        <taxon>Thomasclavelia</taxon>
    </lineage>
</organism>
<accession>A0A9Q7MLS8</accession>
<feature type="modified residue" description="Phosphohistidine; by HPr" evidence="7">
    <location>
        <position position="73"/>
    </location>
</feature>
<evidence type="ECO:0000313" key="10">
    <source>
        <dbReference type="EMBL" id="MDB7084042.1"/>
    </source>
</evidence>
<dbReference type="CDD" id="cd00215">
    <property type="entry name" value="PTS_IIA_lac"/>
    <property type="match status" value="1"/>
</dbReference>
<comment type="caution">
    <text evidence="10">The sequence shown here is derived from an EMBL/GenBank/DDBJ whole genome shotgun (WGS) entry which is preliminary data.</text>
</comment>
<feature type="domain" description="PTS EIIB type-3" evidence="9">
    <location>
        <begin position="115"/>
        <end position="216"/>
    </location>
</feature>
<dbReference type="InterPro" id="IPR036095">
    <property type="entry name" value="PTS_EIIB-like_sf"/>
</dbReference>
<dbReference type="GO" id="GO:0016301">
    <property type="term" value="F:kinase activity"/>
    <property type="evidence" value="ECO:0007669"/>
    <property type="project" value="UniProtKB-KW"/>
</dbReference>
<sequence length="216" mass="24680">MNETSFELILHSGNSKSSSMEAIEYARQGDIQEADFKMNEAQEELLLAHKIQSKLLAKSAKVDHFNPNMLLVHAQDHLCGAQTQLEMAKEIISLYEQVQEIKTYLGIENFQKQKNMRVLLVCGQGMSTSLLVQTMYLYADEGDYIESSSFEELVGVIGDYDVVLVSPQIRYRMPVIERMMTLRTQIVGLIDMKAYGKLDGQKIYNQAKELFMKIKH</sequence>
<dbReference type="RefSeq" id="WP_003537510.1">
    <property type="nucleotide sequence ID" value="NZ_AP031443.1"/>
</dbReference>
<dbReference type="InterPro" id="IPR003188">
    <property type="entry name" value="PTS_IIA_lac/cel"/>
</dbReference>
<keyword evidence="1" id="KW-0813">Transport</keyword>
<dbReference type="InterPro" id="IPR013012">
    <property type="entry name" value="PTS_EIIB_3"/>
</dbReference>
<dbReference type="AlphaFoldDB" id="A0A9Q7MLS8"/>
<keyword evidence="5" id="KW-0598">Phosphotransferase system</keyword>
<dbReference type="GO" id="GO:0008982">
    <property type="term" value="F:protein-N(PI)-phosphohistidine-sugar phosphotransferase activity"/>
    <property type="evidence" value="ECO:0007669"/>
    <property type="project" value="InterPro"/>
</dbReference>
<dbReference type="InterPro" id="IPR003501">
    <property type="entry name" value="PTS_EIIB_2/3"/>
</dbReference>
<dbReference type="GeneID" id="64195538"/>
<proteinExistence type="predicted"/>
<dbReference type="PROSITE" id="PS51100">
    <property type="entry name" value="PTS_EIIB_TYPE_3"/>
    <property type="match status" value="1"/>
</dbReference>
<dbReference type="Pfam" id="PF02302">
    <property type="entry name" value="PTS_IIB"/>
    <property type="match status" value="1"/>
</dbReference>
<evidence type="ECO:0000256" key="8">
    <source>
        <dbReference type="PROSITE-ProRule" id="PRU00423"/>
    </source>
</evidence>
<keyword evidence="4" id="KW-0808">Transferase</keyword>
<evidence type="ECO:0000256" key="1">
    <source>
        <dbReference type="ARBA" id="ARBA00022448"/>
    </source>
</evidence>
<gene>
    <name evidence="10" type="ORF">PM738_09540</name>
</gene>
<keyword evidence="2" id="KW-0597">Phosphoprotein</keyword>
<evidence type="ECO:0000256" key="5">
    <source>
        <dbReference type="ARBA" id="ARBA00022683"/>
    </source>
</evidence>
<evidence type="ECO:0000256" key="3">
    <source>
        <dbReference type="ARBA" id="ARBA00022597"/>
    </source>
</evidence>